<dbReference type="AlphaFoldDB" id="A0A1D3TQL4"/>
<organism evidence="1 2">
    <name type="scientific">Anaerobium acetethylicum</name>
    <dbReference type="NCBI Taxonomy" id="1619234"/>
    <lineage>
        <taxon>Bacteria</taxon>
        <taxon>Bacillati</taxon>
        <taxon>Bacillota</taxon>
        <taxon>Clostridia</taxon>
        <taxon>Lachnospirales</taxon>
        <taxon>Lachnospiraceae</taxon>
        <taxon>Anaerobium</taxon>
    </lineage>
</organism>
<feature type="non-terminal residue" evidence="1">
    <location>
        <position position="1"/>
    </location>
</feature>
<evidence type="ECO:0000313" key="1">
    <source>
        <dbReference type="EMBL" id="SCP95866.1"/>
    </source>
</evidence>
<evidence type="ECO:0000313" key="2">
    <source>
        <dbReference type="Proteomes" id="UP000199315"/>
    </source>
</evidence>
<protein>
    <submittedName>
        <fullName evidence="1">Uncharacterized protein</fullName>
    </submittedName>
</protein>
<accession>A0A1D3TQL4</accession>
<sequence length="27" mass="3164">DELIVKEKLLQGNMEQQKIERAITQHA</sequence>
<dbReference type="EMBL" id="FMKA01000003">
    <property type="protein sequence ID" value="SCP95866.1"/>
    <property type="molecule type" value="Genomic_DNA"/>
</dbReference>
<dbReference type="Proteomes" id="UP000199315">
    <property type="component" value="Unassembled WGS sequence"/>
</dbReference>
<keyword evidence="2" id="KW-1185">Reference proteome</keyword>
<proteinExistence type="predicted"/>
<name>A0A1D3TQL4_9FIRM</name>
<reference evidence="1 2" key="1">
    <citation type="submission" date="2016-09" db="EMBL/GenBank/DDBJ databases">
        <authorList>
            <person name="Capua I."/>
            <person name="De Benedictis P."/>
            <person name="Joannis T."/>
            <person name="Lombin L.H."/>
            <person name="Cattoli G."/>
        </authorList>
    </citation>
    <scope>NUCLEOTIDE SEQUENCE [LARGE SCALE GENOMIC DNA]</scope>
    <source>
        <strain evidence="1 2">GluBS11</strain>
    </source>
</reference>
<gene>
    <name evidence="1" type="ORF">SAMN05421730_10031</name>
</gene>